<proteinExistence type="predicted"/>
<comment type="caution">
    <text evidence="1">The sequence shown here is derived from an EMBL/GenBank/DDBJ whole genome shotgun (WGS) entry which is preliminary data.</text>
</comment>
<name>A0A8T0Q427_PANVG</name>
<dbReference type="Proteomes" id="UP000823388">
    <property type="component" value="Chromosome 7N"/>
</dbReference>
<accession>A0A8T0Q427</accession>
<organism evidence="1 2">
    <name type="scientific">Panicum virgatum</name>
    <name type="common">Blackwell switchgrass</name>
    <dbReference type="NCBI Taxonomy" id="38727"/>
    <lineage>
        <taxon>Eukaryota</taxon>
        <taxon>Viridiplantae</taxon>
        <taxon>Streptophyta</taxon>
        <taxon>Embryophyta</taxon>
        <taxon>Tracheophyta</taxon>
        <taxon>Spermatophyta</taxon>
        <taxon>Magnoliopsida</taxon>
        <taxon>Liliopsida</taxon>
        <taxon>Poales</taxon>
        <taxon>Poaceae</taxon>
        <taxon>PACMAD clade</taxon>
        <taxon>Panicoideae</taxon>
        <taxon>Panicodae</taxon>
        <taxon>Paniceae</taxon>
        <taxon>Panicinae</taxon>
        <taxon>Panicum</taxon>
        <taxon>Panicum sect. Hiantes</taxon>
    </lineage>
</organism>
<evidence type="ECO:0000313" key="2">
    <source>
        <dbReference type="Proteomes" id="UP000823388"/>
    </source>
</evidence>
<dbReference type="EMBL" id="CM029050">
    <property type="protein sequence ID" value="KAG2569677.1"/>
    <property type="molecule type" value="Genomic_DNA"/>
</dbReference>
<evidence type="ECO:0000313" key="1">
    <source>
        <dbReference type="EMBL" id="KAG2569677.1"/>
    </source>
</evidence>
<dbReference type="AlphaFoldDB" id="A0A8T0Q427"/>
<reference evidence="1" key="1">
    <citation type="submission" date="2020-05" db="EMBL/GenBank/DDBJ databases">
        <title>WGS assembly of Panicum virgatum.</title>
        <authorList>
            <person name="Lovell J.T."/>
            <person name="Jenkins J."/>
            <person name="Shu S."/>
            <person name="Juenger T.E."/>
            <person name="Schmutz J."/>
        </authorList>
    </citation>
    <scope>NUCLEOTIDE SEQUENCE</scope>
    <source>
        <strain evidence="1">AP13</strain>
    </source>
</reference>
<sequence length="64" mass="7068">MQGASSILIVVRRRPLVSRLLAGVGVRGRDSDPRRLKCLSKWAGQQIPRSGELAAAPERRECGW</sequence>
<keyword evidence="2" id="KW-1185">Reference proteome</keyword>
<gene>
    <name evidence="1" type="ORF">PVAP13_7NG435309</name>
</gene>
<protein>
    <submittedName>
        <fullName evidence="1">Uncharacterized protein</fullName>
    </submittedName>
</protein>